<sequence>MATNINDLNDAWIAQGQKVSDLNDKLNVAVLDDKFNKEEFENMTAERDNAVARRNALHTQLEEERKAQEIANMADKNKTPLDDKEAKIEDEFIKNFQGMIKGDPKVMNLITSSTDESGEAIGLTIPQDIQTAINTLVRQYDSLQQYVSREAVSTQTGSRVWEKWTDVTPLADLDDETATIGDNDDPQLTLIKYTIHRYAGISTVTNSLLKDTADNIMAWLSQWIAKKVVVTRNAKIIEAMNNAPKKPTLAKFDDIIDMINTSVDPAIKSTSFLLTNTSGCNELCKVKDAMGRYLLQPDPTQPDQMLVRGKKVIMVADKWLPNAGTAAAPVYPLYYGDLSQAVTLFDRENMSLLTTNIGAGAFATDQTKIRVIDRFDVEATDTEAFVAGSFKAIADQTANFTASSASTSTGTTTSGS</sequence>
<gene>
    <name evidence="3" type="ORF">TY91_11745</name>
</gene>
<evidence type="ECO:0000259" key="2">
    <source>
        <dbReference type="Pfam" id="PF05065"/>
    </source>
</evidence>
<dbReference type="Gene3D" id="3.30.2320.10">
    <property type="entry name" value="hypothetical protein PF0899 domain"/>
    <property type="match status" value="1"/>
</dbReference>
<reference evidence="3 4" key="1">
    <citation type="submission" date="2015-02" db="EMBL/GenBank/DDBJ databases">
        <title>Draft genome sequence of Lactobacillus collinoides CUPV2371 isolated from a natural cider, the first genome sequence of a strain of this species.</title>
        <authorList>
            <person name="Puertas A.I."/>
            <person name="Spano G."/>
            <person name="Capozzi V."/>
            <person name="Lamontanara A."/>
            <person name="Orru L."/>
            <person name="Duenas M.T."/>
        </authorList>
    </citation>
    <scope>NUCLEOTIDE SEQUENCE [LARGE SCALE GENOMIC DNA]</scope>
    <source>
        <strain evidence="3 4">237</strain>
    </source>
</reference>
<dbReference type="Pfam" id="PF05065">
    <property type="entry name" value="Phage_capsid"/>
    <property type="match status" value="1"/>
</dbReference>
<evidence type="ECO:0000313" key="3">
    <source>
        <dbReference type="EMBL" id="KZL38727.1"/>
    </source>
</evidence>
<feature type="domain" description="Phage capsid-like C-terminal" evidence="2">
    <location>
        <begin position="122"/>
        <end position="389"/>
    </location>
</feature>
<dbReference type="InterPro" id="IPR054612">
    <property type="entry name" value="Phage_capsid-like_C"/>
</dbReference>
<dbReference type="Gene3D" id="3.30.2400.10">
    <property type="entry name" value="Major capsid protein gp5"/>
    <property type="match status" value="1"/>
</dbReference>
<dbReference type="PATRIC" id="fig|33960.6.peg.2992"/>
<dbReference type="AlphaFoldDB" id="A0A166GDB4"/>
<dbReference type="OrthoDB" id="85826at2"/>
<organism evidence="3 4">
    <name type="scientific">Secundilactobacillus collinoides</name>
    <name type="common">Lactobacillus collinoides</name>
    <dbReference type="NCBI Taxonomy" id="33960"/>
    <lineage>
        <taxon>Bacteria</taxon>
        <taxon>Bacillati</taxon>
        <taxon>Bacillota</taxon>
        <taxon>Bacilli</taxon>
        <taxon>Lactobacillales</taxon>
        <taxon>Lactobacillaceae</taxon>
        <taxon>Secundilactobacillus</taxon>
    </lineage>
</organism>
<dbReference type="EMBL" id="JYDC01000063">
    <property type="protein sequence ID" value="KZL38727.1"/>
    <property type="molecule type" value="Genomic_DNA"/>
</dbReference>
<dbReference type="SUPFAM" id="SSF56563">
    <property type="entry name" value="Major capsid protein gp5"/>
    <property type="match status" value="1"/>
</dbReference>
<comment type="caution">
    <text evidence="3">The sequence shown here is derived from an EMBL/GenBank/DDBJ whole genome shotgun (WGS) entry which is preliminary data.</text>
</comment>
<dbReference type="Proteomes" id="UP000076480">
    <property type="component" value="Unassembled WGS sequence"/>
</dbReference>
<evidence type="ECO:0000256" key="1">
    <source>
        <dbReference type="ARBA" id="ARBA00004328"/>
    </source>
</evidence>
<comment type="subcellular location">
    <subcellularLocation>
        <location evidence="1">Virion</location>
    </subcellularLocation>
</comment>
<dbReference type="NCBIfam" id="TIGR01554">
    <property type="entry name" value="major_cap_HK97"/>
    <property type="match status" value="1"/>
</dbReference>
<name>A0A166GDB4_SECCO</name>
<keyword evidence="4" id="KW-1185">Reference proteome</keyword>
<proteinExistence type="predicted"/>
<dbReference type="RefSeq" id="WP_063285565.1">
    <property type="nucleotide sequence ID" value="NZ_JYDC01000063.1"/>
</dbReference>
<accession>A0A166GDB4</accession>
<evidence type="ECO:0000313" key="4">
    <source>
        <dbReference type="Proteomes" id="UP000076480"/>
    </source>
</evidence>
<protein>
    <submittedName>
        <fullName evidence="3">Capsid protein</fullName>
    </submittedName>
</protein>
<dbReference type="InterPro" id="IPR024455">
    <property type="entry name" value="Phage_capsid"/>
</dbReference>